<proteinExistence type="predicted"/>
<organism evidence="1">
    <name type="scientific">viral metagenome</name>
    <dbReference type="NCBI Taxonomy" id="1070528"/>
    <lineage>
        <taxon>unclassified sequences</taxon>
        <taxon>metagenomes</taxon>
        <taxon>organismal metagenomes</taxon>
    </lineage>
</organism>
<protein>
    <submittedName>
        <fullName evidence="1">Uncharacterized protein</fullName>
    </submittedName>
</protein>
<evidence type="ECO:0000313" key="1">
    <source>
        <dbReference type="EMBL" id="QHS81125.1"/>
    </source>
</evidence>
<accession>A0A6C0AP96</accession>
<reference evidence="1" key="1">
    <citation type="journal article" date="2020" name="Nature">
        <title>Giant virus diversity and host interactions through global metagenomics.</title>
        <authorList>
            <person name="Schulz F."/>
            <person name="Roux S."/>
            <person name="Paez-Espino D."/>
            <person name="Jungbluth S."/>
            <person name="Walsh D.A."/>
            <person name="Denef V.J."/>
            <person name="McMahon K.D."/>
            <person name="Konstantinidis K.T."/>
            <person name="Eloe-Fadrosh E.A."/>
            <person name="Kyrpides N.C."/>
            <person name="Woyke T."/>
        </authorList>
    </citation>
    <scope>NUCLEOTIDE SEQUENCE</scope>
    <source>
        <strain evidence="1">GVMAG-S-1101161-73</strain>
    </source>
</reference>
<dbReference type="EMBL" id="MN740729">
    <property type="protein sequence ID" value="QHS81125.1"/>
    <property type="molecule type" value="Genomic_DNA"/>
</dbReference>
<dbReference type="AlphaFoldDB" id="A0A6C0AP96"/>
<sequence length="279" mass="30703">MPSNSNWFLQFFNDEPDNYIYKKDNCKPLEIPKIFINRVYLINGSNGAVTDAQCDTMVEALNIQLQSFCDDWSVKPVILARSESPPPGSYQIILTSDTQYTIPGVYGYHMHPLADGTVKAYVCVNVILPAQNPPPGAILAINPNGVLYPTSALGASVSRVVSHELLEMIINPGLNKLYEADVSNLLIRPKDPNGNDIVSGVFQFCAEVGDAVNQQSYTIITSDSTKVQVSDYVMPSWFSVFGKAPFNYNNTLQGPLTLSSGGYYSRENSSGTFSIEYKK</sequence>
<name>A0A6C0AP96_9ZZZZ</name>